<feature type="signal peptide" evidence="5">
    <location>
        <begin position="1"/>
        <end position="20"/>
    </location>
</feature>
<dbReference type="Proteomes" id="UP001464378">
    <property type="component" value="Unassembled WGS sequence"/>
</dbReference>
<dbReference type="InterPro" id="IPR000914">
    <property type="entry name" value="SBP_5_dom"/>
</dbReference>
<keyword evidence="8" id="KW-1185">Reference proteome</keyword>
<proteinExistence type="inferred from homology"/>
<evidence type="ECO:0000256" key="3">
    <source>
        <dbReference type="ARBA" id="ARBA00022729"/>
    </source>
</evidence>
<comment type="similarity">
    <text evidence="1">Belongs to the bacterial solute-binding protein 5 family.</text>
</comment>
<dbReference type="Pfam" id="PF00496">
    <property type="entry name" value="SBP_bac_5"/>
    <property type="match status" value="1"/>
</dbReference>
<dbReference type="RefSeq" id="WP_294521152.1">
    <property type="nucleotide sequence ID" value="NZ_JBBMFK010000029.1"/>
</dbReference>
<dbReference type="PANTHER" id="PTHR30290:SF9">
    <property type="entry name" value="OLIGOPEPTIDE-BINDING PROTEIN APPA"/>
    <property type="match status" value="1"/>
</dbReference>
<dbReference type="InterPro" id="IPR039424">
    <property type="entry name" value="SBP_5"/>
</dbReference>
<evidence type="ECO:0000259" key="6">
    <source>
        <dbReference type="Pfam" id="PF00496"/>
    </source>
</evidence>
<dbReference type="EMBL" id="JBBMFK010000029">
    <property type="protein sequence ID" value="MEQ2444660.1"/>
    <property type="molecule type" value="Genomic_DNA"/>
</dbReference>
<evidence type="ECO:0000256" key="1">
    <source>
        <dbReference type="ARBA" id="ARBA00005695"/>
    </source>
</evidence>
<dbReference type="PIRSF" id="PIRSF002741">
    <property type="entry name" value="MppA"/>
    <property type="match status" value="1"/>
</dbReference>
<accession>A0ABV1ED68</accession>
<feature type="compositionally biased region" description="Polar residues" evidence="4">
    <location>
        <begin position="23"/>
        <end position="34"/>
    </location>
</feature>
<feature type="domain" description="Solute-binding protein family 5" evidence="6">
    <location>
        <begin position="90"/>
        <end position="429"/>
    </location>
</feature>
<name>A0ABV1ED68_9FIRM</name>
<feature type="region of interest" description="Disordered" evidence="4">
    <location>
        <begin position="23"/>
        <end position="46"/>
    </location>
</feature>
<evidence type="ECO:0000256" key="4">
    <source>
        <dbReference type="SAM" id="MobiDB-lite"/>
    </source>
</evidence>
<evidence type="ECO:0000256" key="2">
    <source>
        <dbReference type="ARBA" id="ARBA00022448"/>
    </source>
</evidence>
<dbReference type="SUPFAM" id="SSF53850">
    <property type="entry name" value="Periplasmic binding protein-like II"/>
    <property type="match status" value="1"/>
</dbReference>
<evidence type="ECO:0000313" key="7">
    <source>
        <dbReference type="EMBL" id="MEQ2444660.1"/>
    </source>
</evidence>
<feature type="chain" id="PRO_5047536498" evidence="5">
    <location>
        <begin position="21"/>
        <end position="511"/>
    </location>
</feature>
<dbReference type="PANTHER" id="PTHR30290">
    <property type="entry name" value="PERIPLASMIC BINDING COMPONENT OF ABC TRANSPORTER"/>
    <property type="match status" value="1"/>
</dbReference>
<reference evidence="7 8" key="1">
    <citation type="submission" date="2024-03" db="EMBL/GenBank/DDBJ databases">
        <title>Human intestinal bacterial collection.</title>
        <authorList>
            <person name="Pauvert C."/>
            <person name="Hitch T.C.A."/>
            <person name="Clavel T."/>
        </authorList>
    </citation>
    <scope>NUCLEOTIDE SEQUENCE [LARGE SCALE GENOMIC DNA]</scope>
    <source>
        <strain evidence="7 8">CLA-AP-H29</strain>
    </source>
</reference>
<protein>
    <submittedName>
        <fullName evidence="7">ABC transporter substrate-binding protein</fullName>
    </submittedName>
</protein>
<evidence type="ECO:0000313" key="8">
    <source>
        <dbReference type="Proteomes" id="UP001464378"/>
    </source>
</evidence>
<keyword evidence="2" id="KW-0813">Transport</keyword>
<dbReference type="InterPro" id="IPR030678">
    <property type="entry name" value="Peptide/Ni-bd"/>
</dbReference>
<feature type="compositionally biased region" description="Low complexity" evidence="4">
    <location>
        <begin position="35"/>
        <end position="46"/>
    </location>
</feature>
<dbReference type="Gene3D" id="3.10.105.10">
    <property type="entry name" value="Dipeptide-binding Protein, Domain 3"/>
    <property type="match status" value="1"/>
</dbReference>
<organism evidence="7 8">
    <name type="scientific">Pseudoflavonifractor intestinihominis</name>
    <dbReference type="NCBI Taxonomy" id="3133171"/>
    <lineage>
        <taxon>Bacteria</taxon>
        <taxon>Bacillati</taxon>
        <taxon>Bacillota</taxon>
        <taxon>Clostridia</taxon>
        <taxon>Eubacteriales</taxon>
        <taxon>Oscillospiraceae</taxon>
        <taxon>Pseudoflavonifractor</taxon>
    </lineage>
</organism>
<keyword evidence="3 5" id="KW-0732">Signal</keyword>
<sequence length="511" mass="55912">MKKALSLLLALVMCFGLLSACSSSTGEQSSNPSATTGTETSTGGEQDTTLRALTLVASETFNPLVNGNGDKPVYHALFDCLFRFDNDGNVIPMLVDTYEVDGLDVTMKLRQDVTFSDGNPLTADDVLFSYNTVLEDPTLRYNMTLISTGMEKVDDYTIVLHLVNSYCKWQNILAELLYIIEEETYDTSADYSSTAPVGSGPYTLESVDASRKVTLKARDDYWNGAPEFKTVEVSAGVEDSTALISLQTGEVDLVAQMGLASFTQAQQDENLNCVSFDGWATMGVMVQMGDDAFRQAVFHAINRDTIIQICNNGNGTPSTNYFSPKVMGDYADKAPFVGYDVDLAKECLANTTVDLSQTYEIQVFDADSQAVAQCVVSDLSAIGINATVSYVDSNVFFDNLYGGNMQMGITAMATNMVSVEDMMTMFDPDAGYPFNISDELIEKIQTAPYIQDDAEREAAMIDLLNDLNEACPWVPLYDSPTYCVYNKRVGNVLDCSSATYVYYFGDMTIEG</sequence>
<dbReference type="CDD" id="cd00995">
    <property type="entry name" value="PBP2_NikA_DppA_OppA_like"/>
    <property type="match status" value="1"/>
</dbReference>
<evidence type="ECO:0000256" key="5">
    <source>
        <dbReference type="SAM" id="SignalP"/>
    </source>
</evidence>
<gene>
    <name evidence="7" type="ORF">WMO64_14445</name>
</gene>
<dbReference type="Gene3D" id="3.40.190.10">
    <property type="entry name" value="Periplasmic binding protein-like II"/>
    <property type="match status" value="1"/>
</dbReference>
<dbReference type="PROSITE" id="PS51257">
    <property type="entry name" value="PROKAR_LIPOPROTEIN"/>
    <property type="match status" value="1"/>
</dbReference>
<comment type="caution">
    <text evidence="7">The sequence shown here is derived from an EMBL/GenBank/DDBJ whole genome shotgun (WGS) entry which is preliminary data.</text>
</comment>